<feature type="transmembrane region" description="Helical" evidence="2">
    <location>
        <begin position="12"/>
        <end position="29"/>
    </location>
</feature>
<feature type="coiled-coil region" evidence="1">
    <location>
        <begin position="41"/>
        <end position="75"/>
    </location>
</feature>
<protein>
    <submittedName>
        <fullName evidence="3">Septum formation initiator</fullName>
    </submittedName>
</protein>
<reference evidence="3" key="1">
    <citation type="journal article" date="2015" name="Proc. Natl. Acad. Sci. U.S.A.">
        <title>Bacterial clade with the ribosomal RNA operon on a small plasmid rather than the chromosome.</title>
        <authorList>
            <person name="Anda M."/>
            <person name="Ohtsubo Y."/>
            <person name="Okubo T."/>
            <person name="Sugawara M."/>
            <person name="Nagata Y."/>
            <person name="Tsuda M."/>
            <person name="Minamisawa K."/>
            <person name="Mitsui H."/>
        </authorList>
    </citation>
    <scope>NUCLEOTIDE SEQUENCE</scope>
    <source>
        <strain evidence="3">JCM 14755</strain>
    </source>
</reference>
<dbReference type="Pfam" id="PF04977">
    <property type="entry name" value="DivIC"/>
    <property type="match status" value="1"/>
</dbReference>
<keyword evidence="2" id="KW-0812">Transmembrane</keyword>
<organism evidence="3">
    <name type="scientific">Aureimonas frigidaquae</name>
    <dbReference type="NCBI Taxonomy" id="424757"/>
    <lineage>
        <taxon>Bacteria</taxon>
        <taxon>Pseudomonadati</taxon>
        <taxon>Pseudomonadota</taxon>
        <taxon>Alphaproteobacteria</taxon>
        <taxon>Hyphomicrobiales</taxon>
        <taxon>Aurantimonadaceae</taxon>
        <taxon>Aureimonas</taxon>
    </lineage>
</organism>
<accession>A0A0P0Z390</accession>
<dbReference type="AlphaFoldDB" id="A0A0P0Z390"/>
<keyword evidence="2" id="KW-1133">Transmembrane helix</keyword>
<keyword evidence="2" id="KW-0472">Membrane</keyword>
<evidence type="ECO:0000256" key="2">
    <source>
        <dbReference type="SAM" id="Phobius"/>
    </source>
</evidence>
<dbReference type="OrthoDB" id="9815600at2"/>
<keyword evidence="1" id="KW-0175">Coiled coil</keyword>
<evidence type="ECO:0000256" key="1">
    <source>
        <dbReference type="SAM" id="Coils"/>
    </source>
</evidence>
<dbReference type="RefSeq" id="WP_062226127.1">
    <property type="nucleotide sequence ID" value="NZ_BBWR01000002.1"/>
</dbReference>
<dbReference type="InterPro" id="IPR007060">
    <property type="entry name" value="FtsL/DivIC"/>
</dbReference>
<sequence length="102" mass="11951">MRTRQKRKSRLGPFVVPVITMAVLAYFAMQSQEGRYGSDSKKEMAALLERREADLQRYTAERQALETRVRFLRDGSLERDMVDERARRALNMATEDEIVLLR</sequence>
<proteinExistence type="predicted"/>
<evidence type="ECO:0000313" key="3">
    <source>
        <dbReference type="EMBL" id="BAT28424.1"/>
    </source>
</evidence>
<name>A0A0P0Z390_9HYPH</name>
<dbReference type="EMBL" id="LC066377">
    <property type="protein sequence ID" value="BAT28424.1"/>
    <property type="molecule type" value="Genomic_DNA"/>
</dbReference>